<dbReference type="Proteomes" id="UP001141806">
    <property type="component" value="Unassembled WGS sequence"/>
</dbReference>
<reference evidence="4" key="1">
    <citation type="journal article" date="2023" name="Plant J.">
        <title>The genome of the king protea, Protea cynaroides.</title>
        <authorList>
            <person name="Chang J."/>
            <person name="Duong T.A."/>
            <person name="Schoeman C."/>
            <person name="Ma X."/>
            <person name="Roodt D."/>
            <person name="Barker N."/>
            <person name="Li Z."/>
            <person name="Van de Peer Y."/>
            <person name="Mizrachi E."/>
        </authorList>
    </citation>
    <scope>NUCLEOTIDE SEQUENCE</scope>
    <source>
        <tissue evidence="4">Young leaves</tissue>
    </source>
</reference>
<organism evidence="4 5">
    <name type="scientific">Protea cynaroides</name>
    <dbReference type="NCBI Taxonomy" id="273540"/>
    <lineage>
        <taxon>Eukaryota</taxon>
        <taxon>Viridiplantae</taxon>
        <taxon>Streptophyta</taxon>
        <taxon>Embryophyta</taxon>
        <taxon>Tracheophyta</taxon>
        <taxon>Spermatophyta</taxon>
        <taxon>Magnoliopsida</taxon>
        <taxon>Proteales</taxon>
        <taxon>Proteaceae</taxon>
        <taxon>Protea</taxon>
    </lineage>
</organism>
<feature type="coiled-coil region" evidence="1">
    <location>
        <begin position="525"/>
        <end position="552"/>
    </location>
</feature>
<dbReference type="Gene3D" id="2.70.150.10">
    <property type="entry name" value="Calcium-transporting ATPase, cytoplasmic transduction domain A"/>
    <property type="match status" value="1"/>
</dbReference>
<protein>
    <recommendedName>
        <fullName evidence="3">PTC1-like winged helix-turn-helix domain-containing protein</fullName>
    </recommendedName>
</protein>
<comment type="caution">
    <text evidence="4">The sequence shown here is derived from an EMBL/GenBank/DDBJ whole genome shotgun (WGS) entry which is preliminary data.</text>
</comment>
<dbReference type="GO" id="GO:0007131">
    <property type="term" value="P:reciprocal meiotic recombination"/>
    <property type="evidence" value="ECO:0007669"/>
    <property type="project" value="InterPro"/>
</dbReference>
<dbReference type="AlphaFoldDB" id="A0A9Q0H066"/>
<sequence length="985" mass="108891">MDRPSFSVIQRRELRSFDLLRLKVSDNTTLSFPFFNSNPKLAIPSEAFPSATFTDHGCLTHGYHLTQNPSMVGDVRTMDGNPACNEPEISEQLEPEVGYFYEIDHRKLPPRSPIQLKSIRIVMVNEKTEHNVSVKFPSTLSLRKYFNNDSSNGSSEDPVRKVQPVLDEQFVMGSRLARIVLTKLVPTSDLLKHKHLHSFWMVPLETTESFSCVASEGLVNDSMVKGTCWSALKSAGQMHWGVRRRVTFIGRHKEKIPRPFFASVGEEIEGERVEEEEEGEEEHEEDPMETKIEEKKETTRKRKPDSSSRIQKATSVRKCEREKLNGCNSKREKTLNKSKDRWSADRYNLAEHKLLEIMKERGAVFGHPMLRPALRQEARKHIGDTGLLDHLLKHMAGKVAPGGIERFRRRHNPEGAMEYWLESAELVNVRKEAGVNDPYWFPPPGWMPGDNPSQHPVCSSELNLLKEEMAVLKREVQELLSKKQLNKAEATTDDAIVNEEETNATSRSLVDNPQFANTTHRQEIYEKLVCRKAELEKQLVEFSNLLNEMQEEFGGKLSSGSMDEEESGGRSEKEKGEGAKRLEAGGDVEKGEEDKEEEKGKAAEAGKAEKRQRLRSGFRICKPQGTFLWPNMVGSGGSNILSPSFGGGGGGGGQGPHNSQVEDLLLMVPTPSSVSSSTSAPRLIPFSNVAPPPPPAAALPLITPTTPTSIISFSSNMNHPQPRTSSTPLKPIAEKKAFTVKVSSSAVVIPESTTCPCQGDNINISTTIATVLPPGRLNLLDLNDVVSCTAAVENEECVVQSDHDVAVVSSASTTMTREADDHDHLIQHYHRHQQESCSSSVGTNFWQSKQFKKLSSISDNIPIDVIRSGRRSQISIFDILVGDIVCLKIGDQIPAAGPVTAIAGTFSDPIYEQLPLSAPFIVDALFESENLSPNVLSNGADPPHPSSMPVLNLTPNLLSSGATMPMLSDIIHRDTDTEKGGRESG</sequence>
<dbReference type="SUPFAM" id="SSF81653">
    <property type="entry name" value="Calcium ATPase, transduction domain A"/>
    <property type="match status" value="1"/>
</dbReference>
<dbReference type="EMBL" id="JAMYWD010000011">
    <property type="protein sequence ID" value="KAJ4956775.1"/>
    <property type="molecule type" value="Genomic_DNA"/>
</dbReference>
<dbReference type="OrthoDB" id="515863at2759"/>
<dbReference type="GO" id="GO:0051177">
    <property type="term" value="P:meiotic sister chromatid cohesion"/>
    <property type="evidence" value="ECO:0007669"/>
    <property type="project" value="InterPro"/>
</dbReference>
<evidence type="ECO:0000256" key="2">
    <source>
        <dbReference type="SAM" id="MobiDB-lite"/>
    </source>
</evidence>
<dbReference type="PANTHER" id="PTHR46740:SF2">
    <property type="entry name" value="PROTEIN DYAD"/>
    <property type="match status" value="1"/>
</dbReference>
<gene>
    <name evidence="4" type="ORF">NE237_013558</name>
</gene>
<dbReference type="PANTHER" id="PTHR46740">
    <property type="entry name" value="PROTEIN DYAD"/>
    <property type="match status" value="1"/>
</dbReference>
<feature type="domain" description="PTC1-like winged helix-turn-helix" evidence="3">
    <location>
        <begin position="341"/>
        <end position="423"/>
    </location>
</feature>
<accession>A0A9Q0H066</accession>
<keyword evidence="5" id="KW-1185">Reference proteome</keyword>
<name>A0A9Q0H066_9MAGN</name>
<feature type="region of interest" description="Disordered" evidence="2">
    <location>
        <begin position="553"/>
        <end position="610"/>
    </location>
</feature>
<feature type="compositionally biased region" description="Basic and acidic residues" evidence="2">
    <location>
        <begin position="567"/>
        <end position="610"/>
    </location>
</feature>
<evidence type="ECO:0000259" key="3">
    <source>
        <dbReference type="Pfam" id="PF25874"/>
    </source>
</evidence>
<dbReference type="InterPro" id="IPR008250">
    <property type="entry name" value="ATPase_P-typ_transduc_dom_A_sf"/>
</dbReference>
<proteinExistence type="predicted"/>
<feature type="compositionally biased region" description="Basic and acidic residues" evidence="2">
    <location>
        <begin position="288"/>
        <end position="297"/>
    </location>
</feature>
<dbReference type="InterPro" id="IPR059080">
    <property type="entry name" value="WHD_PTC1"/>
</dbReference>
<feature type="compositionally biased region" description="Acidic residues" evidence="2">
    <location>
        <begin position="267"/>
        <end position="287"/>
    </location>
</feature>
<evidence type="ECO:0000256" key="1">
    <source>
        <dbReference type="SAM" id="Coils"/>
    </source>
</evidence>
<keyword evidence="1" id="KW-0175">Coiled coil</keyword>
<dbReference type="InterPro" id="IPR044221">
    <property type="entry name" value="DYAD/AMEIOTIC1"/>
</dbReference>
<evidence type="ECO:0000313" key="5">
    <source>
        <dbReference type="Proteomes" id="UP001141806"/>
    </source>
</evidence>
<dbReference type="Pfam" id="PF25874">
    <property type="entry name" value="WHD_plant_repro"/>
    <property type="match status" value="1"/>
</dbReference>
<feature type="coiled-coil region" evidence="1">
    <location>
        <begin position="462"/>
        <end position="489"/>
    </location>
</feature>
<evidence type="ECO:0000313" key="4">
    <source>
        <dbReference type="EMBL" id="KAJ4956775.1"/>
    </source>
</evidence>
<feature type="region of interest" description="Disordered" evidence="2">
    <location>
        <begin position="267"/>
        <end position="325"/>
    </location>
</feature>